<evidence type="ECO:0000313" key="13">
    <source>
        <dbReference type="Proteomes" id="UP000027471"/>
    </source>
</evidence>
<sequence>MKMRTQAEFVIVGAGSGGSALAYRLVEAGRDVVVIEHGGSDAGPFIQMPGALSYPMNMAMYDWGFASQPEPGLGGRKLATPRGKVLGGSSSVNGMVYVRGHARDFDHWEESGARGWGFADVLPYFKRMEHWHGGASEWRGTSGPLHVTRGPRANPLFDAFIAAGQQAGYPVSEDYNGARQEGFGPMEATIYKGRRWSAANAYLRPALKTGRLRIVRALARRVVFEGKRAVGVEVERKGRVEVISAQREVVLAASSINTPKLLMLSGIGPADHLREHGIEVLADRAGVGENLQDHLEIYMQFAAKEPITLFRYWNLAGKAWVGAQWVLGKRGLGASNQFEACGFIRSDAGIDYPDIQYHFLPIAVRYDGRAVAEGHGFQAHVGPMRSKSRGSVRLASADPAEAPEIRFNYMSHPDDWAEFRKCIRLTREIFEQPAMAAHVAREIQPGADVQSDDQIDAFIREHAESAYHPCGTARMGAVDDPGAVVDPEGRVIGVEGLRVADSSVFPRITNGNLNGPSIMVGEKIADHLLGRDPLARENLQPEIAANWQVAQR</sequence>
<dbReference type="EMBL" id="AUNB01000001">
    <property type="protein sequence ID" value="KEO61795.1"/>
    <property type="molecule type" value="Genomic_DNA"/>
</dbReference>
<dbReference type="GO" id="GO:0050660">
    <property type="term" value="F:flavin adenine dinucleotide binding"/>
    <property type="evidence" value="ECO:0007669"/>
    <property type="project" value="InterPro"/>
</dbReference>
<dbReference type="Pfam" id="PF00732">
    <property type="entry name" value="GMC_oxred_N"/>
    <property type="match status" value="1"/>
</dbReference>
<dbReference type="InterPro" id="IPR012132">
    <property type="entry name" value="GMC_OxRdtase"/>
</dbReference>
<dbReference type="AlphaFoldDB" id="A0A074K0R4"/>
<evidence type="ECO:0000256" key="9">
    <source>
        <dbReference type="RuleBase" id="RU003969"/>
    </source>
</evidence>
<dbReference type="NCBIfam" id="NF002550">
    <property type="entry name" value="PRK02106.1"/>
    <property type="match status" value="1"/>
</dbReference>
<evidence type="ECO:0000256" key="1">
    <source>
        <dbReference type="ARBA" id="ARBA00001974"/>
    </source>
</evidence>
<feature type="binding site" evidence="7">
    <location>
        <position position="85"/>
    </location>
    <ligand>
        <name>FAD</name>
        <dbReference type="ChEBI" id="CHEBI:57692"/>
    </ligand>
</feature>
<dbReference type="SUPFAM" id="SSF54373">
    <property type="entry name" value="FAD-linked reductases, C-terminal domain"/>
    <property type="match status" value="1"/>
</dbReference>
<dbReference type="InterPro" id="IPR000172">
    <property type="entry name" value="GMC_OxRdtase_N"/>
</dbReference>
<keyword evidence="3 8" id="KW-0285">Flavoprotein</keyword>
<dbReference type="STRING" id="1353528.DT23_02125"/>
<dbReference type="Gene3D" id="3.50.50.60">
    <property type="entry name" value="FAD/NAD(P)-binding domain"/>
    <property type="match status" value="1"/>
</dbReference>
<organism evidence="12 13">
    <name type="scientific">Thioclava indica</name>
    <dbReference type="NCBI Taxonomy" id="1353528"/>
    <lineage>
        <taxon>Bacteria</taxon>
        <taxon>Pseudomonadati</taxon>
        <taxon>Pseudomonadota</taxon>
        <taxon>Alphaproteobacteria</taxon>
        <taxon>Rhodobacterales</taxon>
        <taxon>Paracoccaceae</taxon>
        <taxon>Thioclava</taxon>
    </lineage>
</organism>
<comment type="caution">
    <text evidence="12">The sequence shown here is derived from an EMBL/GenBank/DDBJ whole genome shotgun (WGS) entry which is preliminary data.</text>
</comment>
<protein>
    <recommendedName>
        <fullName evidence="6 9">Choline dehydrogenase</fullName>
        <ecNumber evidence="6 9">1.1.99.1</ecNumber>
    </recommendedName>
</protein>
<evidence type="ECO:0000256" key="6">
    <source>
        <dbReference type="NCBIfam" id="TIGR01810"/>
    </source>
</evidence>
<dbReference type="EC" id="1.1.99.1" evidence="6 9"/>
<dbReference type="Gene3D" id="3.30.560.10">
    <property type="entry name" value="Glucose Oxidase, domain 3"/>
    <property type="match status" value="1"/>
</dbReference>
<feature type="binding site" evidence="7">
    <location>
        <begin position="93"/>
        <end position="96"/>
    </location>
    <ligand>
        <name>FAD</name>
        <dbReference type="ChEBI" id="CHEBI:57692"/>
    </ligand>
</feature>
<comment type="pathway">
    <text evidence="9">Amine and polyamine biosynthesis; betaine biosynthesis via choline pathway; betaine aldehyde from choline (cytochrome c reductase route): step 1/1.</text>
</comment>
<dbReference type="PIRSF" id="PIRSF000137">
    <property type="entry name" value="Alcohol_oxidase"/>
    <property type="match status" value="1"/>
</dbReference>
<dbReference type="PANTHER" id="PTHR11552:SF147">
    <property type="entry name" value="CHOLINE DEHYDROGENASE, MITOCHONDRIAL"/>
    <property type="match status" value="1"/>
</dbReference>
<accession>A0A074K0R4</accession>
<dbReference type="SUPFAM" id="SSF51905">
    <property type="entry name" value="FAD/NAD(P)-binding domain"/>
    <property type="match status" value="1"/>
</dbReference>
<dbReference type="Pfam" id="PF05199">
    <property type="entry name" value="GMC_oxred_C"/>
    <property type="match status" value="1"/>
</dbReference>
<feature type="domain" description="Glucose-methanol-choline oxidoreductase N-terminal" evidence="11">
    <location>
        <begin position="254"/>
        <end position="268"/>
    </location>
</feature>
<comment type="cofactor">
    <cofactor evidence="1 7">
        <name>FAD</name>
        <dbReference type="ChEBI" id="CHEBI:57692"/>
    </cofactor>
</comment>
<feature type="domain" description="Glucose-methanol-choline oxidoreductase N-terminal" evidence="10">
    <location>
        <begin position="83"/>
        <end position="106"/>
    </location>
</feature>
<dbReference type="GO" id="GO:0019285">
    <property type="term" value="P:glycine betaine biosynthetic process from choline"/>
    <property type="evidence" value="ECO:0007669"/>
    <property type="project" value="UniProtKB-UniRule"/>
</dbReference>
<dbReference type="Proteomes" id="UP000027471">
    <property type="component" value="Unassembled WGS sequence"/>
</dbReference>
<evidence type="ECO:0000256" key="2">
    <source>
        <dbReference type="ARBA" id="ARBA00010790"/>
    </source>
</evidence>
<dbReference type="UniPathway" id="UPA00529">
    <property type="reaction ID" value="UER00385"/>
</dbReference>
<dbReference type="PROSITE" id="PS00623">
    <property type="entry name" value="GMC_OXRED_1"/>
    <property type="match status" value="1"/>
</dbReference>
<dbReference type="PROSITE" id="PS00624">
    <property type="entry name" value="GMC_OXRED_2"/>
    <property type="match status" value="1"/>
</dbReference>
<dbReference type="PANTHER" id="PTHR11552">
    <property type="entry name" value="GLUCOSE-METHANOL-CHOLINE GMC OXIDOREDUCTASE"/>
    <property type="match status" value="1"/>
</dbReference>
<gene>
    <name evidence="12" type="ORF">DT23_02125</name>
</gene>
<keyword evidence="13" id="KW-1185">Reference proteome</keyword>
<dbReference type="InterPro" id="IPR011533">
    <property type="entry name" value="BetA"/>
</dbReference>
<evidence type="ECO:0000256" key="7">
    <source>
        <dbReference type="PIRSR" id="PIRSR000137-2"/>
    </source>
</evidence>
<evidence type="ECO:0000259" key="10">
    <source>
        <dbReference type="PROSITE" id="PS00623"/>
    </source>
</evidence>
<evidence type="ECO:0000259" key="11">
    <source>
        <dbReference type="PROSITE" id="PS00624"/>
    </source>
</evidence>
<evidence type="ECO:0000256" key="5">
    <source>
        <dbReference type="ARBA" id="ARBA00023002"/>
    </source>
</evidence>
<dbReference type="NCBIfam" id="TIGR01810">
    <property type="entry name" value="betA"/>
    <property type="match status" value="1"/>
</dbReference>
<comment type="similarity">
    <text evidence="2 8">Belongs to the GMC oxidoreductase family.</text>
</comment>
<dbReference type="eggNOG" id="COG2303">
    <property type="taxonomic scope" value="Bacteria"/>
</dbReference>
<dbReference type="GO" id="GO:0008812">
    <property type="term" value="F:choline dehydrogenase activity"/>
    <property type="evidence" value="ECO:0007669"/>
    <property type="project" value="UniProtKB-UniRule"/>
</dbReference>
<evidence type="ECO:0000256" key="8">
    <source>
        <dbReference type="RuleBase" id="RU003968"/>
    </source>
</evidence>
<evidence type="ECO:0000256" key="4">
    <source>
        <dbReference type="ARBA" id="ARBA00022827"/>
    </source>
</evidence>
<comment type="catalytic activity">
    <reaction evidence="9">
        <text>choline + A = betaine aldehyde + AH2</text>
        <dbReference type="Rhea" id="RHEA:17433"/>
        <dbReference type="ChEBI" id="CHEBI:13193"/>
        <dbReference type="ChEBI" id="CHEBI:15354"/>
        <dbReference type="ChEBI" id="CHEBI:15710"/>
        <dbReference type="ChEBI" id="CHEBI:17499"/>
        <dbReference type="EC" id="1.1.99.1"/>
    </reaction>
</comment>
<dbReference type="InterPro" id="IPR036188">
    <property type="entry name" value="FAD/NAD-bd_sf"/>
</dbReference>
<reference evidence="12 13" key="1">
    <citation type="journal article" date="2015" name="Antonie Van Leeuwenhoek">
        <title>Thioclava indica sp. nov., isolated from surface seawater of the Indian Ocean.</title>
        <authorList>
            <person name="Liu Y."/>
            <person name="Lai Q."/>
            <person name="Du J."/>
            <person name="Xu H."/>
            <person name="Jiang L."/>
            <person name="Shao Z."/>
        </authorList>
    </citation>
    <scope>NUCLEOTIDE SEQUENCE [LARGE SCALE GENOMIC DNA]</scope>
    <source>
        <strain evidence="12 13">DT23-4</strain>
    </source>
</reference>
<name>A0A074K0R4_9RHOB</name>
<proteinExistence type="inferred from homology"/>
<keyword evidence="4 7" id="KW-0274">FAD</keyword>
<keyword evidence="5 12" id="KW-0560">Oxidoreductase</keyword>
<evidence type="ECO:0000313" key="12">
    <source>
        <dbReference type="EMBL" id="KEO61795.1"/>
    </source>
</evidence>
<evidence type="ECO:0000256" key="3">
    <source>
        <dbReference type="ARBA" id="ARBA00022630"/>
    </source>
</evidence>
<dbReference type="InterPro" id="IPR007867">
    <property type="entry name" value="GMC_OxRtase_C"/>
</dbReference>